<proteinExistence type="predicted"/>
<feature type="compositionally biased region" description="Pro residues" evidence="1">
    <location>
        <begin position="117"/>
        <end position="142"/>
    </location>
</feature>
<feature type="compositionally biased region" description="Basic residues" evidence="1">
    <location>
        <begin position="87"/>
        <end position="97"/>
    </location>
</feature>
<feature type="region of interest" description="Disordered" evidence="1">
    <location>
        <begin position="1"/>
        <end position="145"/>
    </location>
</feature>
<dbReference type="AlphaFoldDB" id="A0A8T2NCV2"/>
<name>A0A8T2NCV2_9TELE</name>
<comment type="caution">
    <text evidence="2">The sequence shown here is derived from an EMBL/GenBank/DDBJ whole genome shotgun (WGS) entry which is preliminary data.</text>
</comment>
<feature type="compositionally biased region" description="Basic and acidic residues" evidence="1">
    <location>
        <begin position="50"/>
        <end position="60"/>
    </location>
</feature>
<organism evidence="2 3">
    <name type="scientific">Albula glossodonta</name>
    <name type="common">roundjaw bonefish</name>
    <dbReference type="NCBI Taxonomy" id="121402"/>
    <lineage>
        <taxon>Eukaryota</taxon>
        <taxon>Metazoa</taxon>
        <taxon>Chordata</taxon>
        <taxon>Craniata</taxon>
        <taxon>Vertebrata</taxon>
        <taxon>Euteleostomi</taxon>
        <taxon>Actinopterygii</taxon>
        <taxon>Neopterygii</taxon>
        <taxon>Teleostei</taxon>
        <taxon>Albuliformes</taxon>
        <taxon>Albulidae</taxon>
        <taxon>Albula</taxon>
    </lineage>
</organism>
<sequence>MKLFTWRKQGSSTDFAPGEEGPSAGCVGPRGAERSPWAEAMSQKANPKSSQERRKEREKTTNIQRQRMSTQVVKRSVTLQRPSLPTKRLRGRRRRRWLGGEGEGEAESQPGEGEQSPPIPSNPLSPEHPPLSPPPPPPPPTAPIASPLLPLPFPCTASALPFRVGRGLAGVIAGLTDPPPPPTSPARTVHHCAEASLHTCRSHGYGVTRSKIWDNGCSIQGHAVSGWYMGQPGYQDSAGLSLGKGLKRPI</sequence>
<protein>
    <submittedName>
        <fullName evidence="2">Uncharacterized protein</fullName>
    </submittedName>
</protein>
<evidence type="ECO:0000256" key="1">
    <source>
        <dbReference type="SAM" id="MobiDB-lite"/>
    </source>
</evidence>
<evidence type="ECO:0000313" key="3">
    <source>
        <dbReference type="Proteomes" id="UP000824540"/>
    </source>
</evidence>
<feature type="compositionally biased region" description="Polar residues" evidence="1">
    <location>
        <begin position="61"/>
        <end position="83"/>
    </location>
</feature>
<feature type="compositionally biased region" description="Low complexity" evidence="1">
    <location>
        <begin position="107"/>
        <end position="116"/>
    </location>
</feature>
<keyword evidence="3" id="KW-1185">Reference proteome</keyword>
<dbReference type="Proteomes" id="UP000824540">
    <property type="component" value="Unassembled WGS sequence"/>
</dbReference>
<gene>
    <name evidence="2" type="ORF">JZ751_008289</name>
</gene>
<accession>A0A8T2NCV2</accession>
<dbReference type="EMBL" id="JAFBMS010000154">
    <property type="protein sequence ID" value="KAG9334307.1"/>
    <property type="molecule type" value="Genomic_DNA"/>
</dbReference>
<evidence type="ECO:0000313" key="2">
    <source>
        <dbReference type="EMBL" id="KAG9334307.1"/>
    </source>
</evidence>
<dbReference type="OrthoDB" id="10660180at2759"/>
<reference evidence="2" key="1">
    <citation type="thesis" date="2021" institute="BYU ScholarsArchive" country="Provo, UT, USA">
        <title>Applications of and Algorithms for Genome Assembly and Genomic Analyses with an Emphasis on Marine Teleosts.</title>
        <authorList>
            <person name="Pickett B.D."/>
        </authorList>
    </citation>
    <scope>NUCLEOTIDE SEQUENCE</scope>
    <source>
        <strain evidence="2">HI-2016</strain>
    </source>
</reference>